<keyword evidence="1" id="KW-0862">Zinc</keyword>
<feature type="region of interest" description="Disordered" evidence="2">
    <location>
        <begin position="360"/>
        <end position="413"/>
    </location>
</feature>
<dbReference type="PROSITE" id="PS50158">
    <property type="entry name" value="ZF_CCHC"/>
    <property type="match status" value="1"/>
</dbReference>
<feature type="region of interest" description="Disordered" evidence="2">
    <location>
        <begin position="427"/>
        <end position="478"/>
    </location>
</feature>
<organism evidence="4 5">
    <name type="scientific">Riccia sorocarpa</name>
    <dbReference type="NCBI Taxonomy" id="122646"/>
    <lineage>
        <taxon>Eukaryota</taxon>
        <taxon>Viridiplantae</taxon>
        <taxon>Streptophyta</taxon>
        <taxon>Embryophyta</taxon>
        <taxon>Marchantiophyta</taxon>
        <taxon>Marchantiopsida</taxon>
        <taxon>Marchantiidae</taxon>
        <taxon>Marchantiales</taxon>
        <taxon>Ricciaceae</taxon>
        <taxon>Riccia</taxon>
    </lineage>
</organism>
<feature type="compositionally biased region" description="Basic and acidic residues" evidence="2">
    <location>
        <begin position="368"/>
        <end position="382"/>
    </location>
</feature>
<keyword evidence="1" id="KW-0863">Zinc-finger</keyword>
<proteinExistence type="predicted"/>
<dbReference type="PANTHER" id="PTHR19446">
    <property type="entry name" value="REVERSE TRANSCRIPTASES"/>
    <property type="match status" value="1"/>
</dbReference>
<evidence type="ECO:0000256" key="2">
    <source>
        <dbReference type="SAM" id="MobiDB-lite"/>
    </source>
</evidence>
<dbReference type="SUPFAM" id="SSF56219">
    <property type="entry name" value="DNase I-like"/>
    <property type="match status" value="1"/>
</dbReference>
<reference evidence="4 5" key="1">
    <citation type="submission" date="2024-09" db="EMBL/GenBank/DDBJ databases">
        <title>Chromosome-scale assembly of Riccia sorocarpa.</title>
        <authorList>
            <person name="Paukszto L."/>
        </authorList>
    </citation>
    <scope>NUCLEOTIDE SEQUENCE [LARGE SCALE GENOMIC DNA]</scope>
    <source>
        <strain evidence="4">LP-2024</strain>
        <tissue evidence="4">Aerial parts of the thallus</tissue>
    </source>
</reference>
<dbReference type="Pfam" id="PF00098">
    <property type="entry name" value="zf-CCHC"/>
    <property type="match status" value="1"/>
</dbReference>
<feature type="compositionally biased region" description="Polar residues" evidence="2">
    <location>
        <begin position="399"/>
        <end position="409"/>
    </location>
</feature>
<feature type="compositionally biased region" description="Basic and acidic residues" evidence="2">
    <location>
        <begin position="298"/>
        <end position="312"/>
    </location>
</feature>
<dbReference type="Gene3D" id="3.60.10.10">
    <property type="entry name" value="Endonuclease/exonuclease/phosphatase"/>
    <property type="match status" value="1"/>
</dbReference>
<evidence type="ECO:0000313" key="5">
    <source>
        <dbReference type="Proteomes" id="UP001633002"/>
    </source>
</evidence>
<feature type="region of interest" description="Disordered" evidence="2">
    <location>
        <begin position="276"/>
        <end position="347"/>
    </location>
</feature>
<protein>
    <recommendedName>
        <fullName evidence="3">CCHC-type domain-containing protein</fullName>
    </recommendedName>
</protein>
<dbReference type="InterPro" id="IPR036691">
    <property type="entry name" value="Endo/exonu/phosph_ase_sf"/>
</dbReference>
<gene>
    <name evidence="4" type="ORF">R1sor_017315</name>
</gene>
<evidence type="ECO:0000313" key="4">
    <source>
        <dbReference type="EMBL" id="KAL3699293.1"/>
    </source>
</evidence>
<keyword evidence="1" id="KW-0479">Metal-binding</keyword>
<sequence length="992" mass="112126">MASLGGNHQNGANVNMVGATGGTANNLNGNMSSQWGQGAHSNVSSSGLPQATVFANPCFQDSSTGTKQDGGFVSTDQDMDFPPICRTMETVKPDLVEAKTSEQIQRQNMDWKTVASKSLLERHPQWAVAHDPTLDPNPYAKGLKQSEGLTVTAAELQEVIHDVNNSINVEEYKLGDTIQVDVNFFSCRLRHLQNCAFVLCALDSAPTKDRVVDWARVEMWQKRSTPNISRKLKDHVKIKLEGIDEPMIQPVWYTSLPNVCFACHQRGHIAKDCPAYKEEEQQDQKVGSQPPDSQNNDGSDKPVESEEIHVEQEDNDGFTKVSSKRKGHTHTHDVSQENSNGAGLQQQLNNEDVVEVGMDEEEDATDDEQGKMQSKESGEALKDINTNGEAAPASRQDKQPGNQSPSTASVGAGFPGEALAVAKSLKQSGGANGSLASGERNEEHQQKSKKSPTLGQVRKVSLKKAARKHGGKKNPDRLRVARRWLDREHKGAKIIAFQELKALETQLNFNLSKFWEKGRVVRQSRVPVGVISIYAPNNERERRELWTWLRFFLDEGDWILTGDYNSVELPDDTEGPTALLNGGELRTWKSLTSEKELVDAYLCASFTKGPRFTRQVFSGDRADQARLDRCYFTNGGAWFHHVHKIHHDAGQALSDHCPVIINLVMVEAEQENIRRCSYFKMNSDVLKKEETRNKVKEAWQNHPPGITDPRVKWTLGWGRIRKTLKALGREEKVSMCPLVVMRTELIALKMRMQNDSAGAIKERVTTLEGDIRRRELADAKTWRLRSRIRWLAEGEAPSHYFFAQLKAKYARETIQFLRDQEGRETRQEGEIKNQVTKYFQKQFKCVEPEEEDLQLRREVLELLDKKATAEQNQSLVRWPTAKEVDELGEDLPRDKAPGLDGITNNMMQDCWDFLRHDCLEMFEAFWAHGVIPFKDSQGVIKLLPKSDEKWLLKNWRPIMLMGVTLSCCMSISRESAGLLYRRCSSYRKNGKY</sequence>
<evidence type="ECO:0000256" key="1">
    <source>
        <dbReference type="PROSITE-ProRule" id="PRU00047"/>
    </source>
</evidence>
<comment type="caution">
    <text evidence="4">The sequence shown here is derived from an EMBL/GenBank/DDBJ whole genome shotgun (WGS) entry which is preliminary data.</text>
</comment>
<dbReference type="EMBL" id="JBJQOH010000001">
    <property type="protein sequence ID" value="KAL3699293.1"/>
    <property type="molecule type" value="Genomic_DNA"/>
</dbReference>
<dbReference type="GO" id="GO:0008270">
    <property type="term" value="F:zinc ion binding"/>
    <property type="evidence" value="ECO:0007669"/>
    <property type="project" value="UniProtKB-KW"/>
</dbReference>
<keyword evidence="5" id="KW-1185">Reference proteome</keyword>
<dbReference type="Proteomes" id="UP001633002">
    <property type="component" value="Unassembled WGS sequence"/>
</dbReference>
<dbReference type="Gene3D" id="4.10.60.10">
    <property type="entry name" value="Zinc finger, CCHC-type"/>
    <property type="match status" value="1"/>
</dbReference>
<feature type="domain" description="CCHC-type" evidence="3">
    <location>
        <begin position="260"/>
        <end position="274"/>
    </location>
</feature>
<name>A0ABD3I6V7_9MARC</name>
<dbReference type="SMART" id="SM00343">
    <property type="entry name" value="ZnF_C2HC"/>
    <property type="match status" value="1"/>
</dbReference>
<dbReference type="AlphaFoldDB" id="A0ABD3I6V7"/>
<feature type="compositionally biased region" description="Basic residues" evidence="2">
    <location>
        <begin position="460"/>
        <end position="472"/>
    </location>
</feature>
<accession>A0ABD3I6V7</accession>
<dbReference type="InterPro" id="IPR001878">
    <property type="entry name" value="Znf_CCHC"/>
</dbReference>
<evidence type="ECO:0000259" key="3">
    <source>
        <dbReference type="PROSITE" id="PS50158"/>
    </source>
</evidence>
<feature type="compositionally biased region" description="Polar residues" evidence="2">
    <location>
        <begin position="284"/>
        <end position="297"/>
    </location>
</feature>
<dbReference type="SUPFAM" id="SSF57756">
    <property type="entry name" value="Retrovirus zinc finger-like domains"/>
    <property type="match status" value="1"/>
</dbReference>
<feature type="compositionally biased region" description="Polar residues" evidence="2">
    <location>
        <begin position="336"/>
        <end position="347"/>
    </location>
</feature>
<dbReference type="InterPro" id="IPR036875">
    <property type="entry name" value="Znf_CCHC_sf"/>
</dbReference>